<comment type="caution">
    <text evidence="1">The sequence shown here is derived from an EMBL/GenBank/DDBJ whole genome shotgun (WGS) entry which is preliminary data.</text>
</comment>
<dbReference type="Proteomes" id="UP000499080">
    <property type="component" value="Unassembled WGS sequence"/>
</dbReference>
<sequence length="112" mass="12025">MQADLVRAKFVGVKCPPAGVAWNLVEGGCQVSSSLSGHGSKLQGPKIAVVSVAGFRTGVRDDRLVPLDLGGFKIYSTYTAILIRRRMYGESLRNNFAPVASYCQKQALHIAS</sequence>
<evidence type="ECO:0000313" key="1">
    <source>
        <dbReference type="EMBL" id="GBL80890.1"/>
    </source>
</evidence>
<accession>A0A4Y2AME1</accession>
<proteinExistence type="predicted"/>
<evidence type="ECO:0000313" key="2">
    <source>
        <dbReference type="Proteomes" id="UP000499080"/>
    </source>
</evidence>
<organism evidence="1 2">
    <name type="scientific">Araneus ventricosus</name>
    <name type="common">Orbweaver spider</name>
    <name type="synonym">Epeira ventricosa</name>
    <dbReference type="NCBI Taxonomy" id="182803"/>
    <lineage>
        <taxon>Eukaryota</taxon>
        <taxon>Metazoa</taxon>
        <taxon>Ecdysozoa</taxon>
        <taxon>Arthropoda</taxon>
        <taxon>Chelicerata</taxon>
        <taxon>Arachnida</taxon>
        <taxon>Araneae</taxon>
        <taxon>Araneomorphae</taxon>
        <taxon>Entelegynae</taxon>
        <taxon>Araneoidea</taxon>
        <taxon>Araneidae</taxon>
        <taxon>Araneus</taxon>
    </lineage>
</organism>
<gene>
    <name evidence="1" type="ORF">AVEN_26306_1</name>
</gene>
<reference evidence="1 2" key="1">
    <citation type="journal article" date="2019" name="Sci. Rep.">
        <title>Orb-weaving spider Araneus ventricosus genome elucidates the spidroin gene catalogue.</title>
        <authorList>
            <person name="Kono N."/>
            <person name="Nakamura H."/>
            <person name="Ohtoshi R."/>
            <person name="Moran D.A.P."/>
            <person name="Shinohara A."/>
            <person name="Yoshida Y."/>
            <person name="Fujiwara M."/>
            <person name="Mori M."/>
            <person name="Tomita M."/>
            <person name="Arakawa K."/>
        </authorList>
    </citation>
    <scope>NUCLEOTIDE SEQUENCE [LARGE SCALE GENOMIC DNA]</scope>
</reference>
<name>A0A4Y2AME1_ARAVE</name>
<dbReference type="EMBL" id="BGPR01000023">
    <property type="protein sequence ID" value="GBL80890.1"/>
    <property type="molecule type" value="Genomic_DNA"/>
</dbReference>
<keyword evidence="2" id="KW-1185">Reference proteome</keyword>
<dbReference type="AlphaFoldDB" id="A0A4Y2AME1"/>
<protein>
    <submittedName>
        <fullName evidence="1">Uncharacterized protein</fullName>
    </submittedName>
</protein>